<dbReference type="EMBL" id="HE797049">
    <property type="protein sequence ID" value="CCM01789.1"/>
    <property type="molecule type" value="Genomic_DNA"/>
</dbReference>
<reference evidence="3 4" key="1">
    <citation type="journal article" date="2012" name="Appl. Environ. Microbiol.">
        <title>Short-read sequencing for genomic analysis of the brown rot fungus Fibroporia radiculosa.</title>
        <authorList>
            <person name="Tang J.D."/>
            <person name="Perkins A.D."/>
            <person name="Sonstegard T.S."/>
            <person name="Schroeder S.G."/>
            <person name="Burgess S.C."/>
            <person name="Diehl S.V."/>
        </authorList>
    </citation>
    <scope>NUCLEOTIDE SEQUENCE [LARGE SCALE GENOMIC DNA]</scope>
    <source>
        <strain evidence="3 4">TFFH 294</strain>
    </source>
</reference>
<dbReference type="InterPro" id="IPR045340">
    <property type="entry name" value="DUF6533"/>
</dbReference>
<keyword evidence="1" id="KW-0472">Membrane</keyword>
<feature type="domain" description="DUF6533" evidence="2">
    <location>
        <begin position="22"/>
        <end position="69"/>
    </location>
</feature>
<evidence type="ECO:0000256" key="1">
    <source>
        <dbReference type="SAM" id="Phobius"/>
    </source>
</evidence>
<dbReference type="HOGENOM" id="CLU_035509_15_2_1"/>
<dbReference type="OrthoDB" id="3349377at2759"/>
<feature type="transmembrane region" description="Helical" evidence="1">
    <location>
        <begin position="60"/>
        <end position="78"/>
    </location>
</feature>
<keyword evidence="1" id="KW-1133">Transmembrane helix</keyword>
<keyword evidence="1" id="KW-0812">Transmembrane</keyword>
<feature type="transmembrane region" description="Helical" evidence="1">
    <location>
        <begin position="90"/>
        <end position="108"/>
    </location>
</feature>
<sequence>MAMKSTADILSVFLKDVQTIRYSELASSIIIVYDQLLTLDQEYELIWHVTRRFFIFDQPLSVTVLYLSCLQSLVSLTTEIHTVGLTWYRWQGWTGVITFVIAELILQLRLYALYLLDKRILIFMVTCSLAAAASSAAIMGSVLANITATAHPFPGYSFCYASGISAHFYAFWIPMLVSESVLCGLALVRFMQSHRARSTLFMSGMRLVERLIRDSVFYFIVSEMWRRRRMFATYLVNAIVFVVGTTAEVEIPVGFAVALSCILGNRLCLNVRGMIRAEQELSCTSFSVTVEDSRLPTTNEMPVFTVESGSQLPAIQLSELRTMKSTRSW</sequence>
<evidence type="ECO:0000313" key="4">
    <source>
        <dbReference type="Proteomes" id="UP000006352"/>
    </source>
</evidence>
<feature type="transmembrane region" description="Helical" evidence="1">
    <location>
        <begin position="166"/>
        <end position="188"/>
    </location>
</feature>
<feature type="transmembrane region" description="Helical" evidence="1">
    <location>
        <begin position="120"/>
        <end position="146"/>
    </location>
</feature>
<evidence type="ECO:0000259" key="2">
    <source>
        <dbReference type="Pfam" id="PF20151"/>
    </source>
</evidence>
<dbReference type="InParanoid" id="J4H2M6"/>
<dbReference type="Pfam" id="PF20151">
    <property type="entry name" value="DUF6533"/>
    <property type="match status" value="1"/>
</dbReference>
<accession>J4H2M6</accession>
<keyword evidence="4" id="KW-1185">Reference proteome</keyword>
<protein>
    <recommendedName>
        <fullName evidence="2">DUF6533 domain-containing protein</fullName>
    </recommendedName>
</protein>
<dbReference type="RefSeq" id="XP_012181072.1">
    <property type="nucleotide sequence ID" value="XM_012325682.1"/>
</dbReference>
<proteinExistence type="predicted"/>
<dbReference type="Proteomes" id="UP000006352">
    <property type="component" value="Unassembled WGS sequence"/>
</dbReference>
<name>J4H2M6_9APHY</name>
<dbReference type="AlphaFoldDB" id="J4H2M6"/>
<gene>
    <name evidence="3" type="ORF">FIBRA_03856</name>
</gene>
<evidence type="ECO:0000313" key="3">
    <source>
        <dbReference type="EMBL" id="CCM01789.1"/>
    </source>
</evidence>
<dbReference type="GeneID" id="24096700"/>
<organism evidence="3 4">
    <name type="scientific">Fibroporia radiculosa</name>
    <dbReference type="NCBI Taxonomy" id="599839"/>
    <lineage>
        <taxon>Eukaryota</taxon>
        <taxon>Fungi</taxon>
        <taxon>Dikarya</taxon>
        <taxon>Basidiomycota</taxon>
        <taxon>Agaricomycotina</taxon>
        <taxon>Agaricomycetes</taxon>
        <taxon>Polyporales</taxon>
        <taxon>Fibroporiaceae</taxon>
        <taxon>Fibroporia</taxon>
    </lineage>
</organism>
<feature type="transmembrane region" description="Helical" evidence="1">
    <location>
        <begin position="231"/>
        <end position="247"/>
    </location>
</feature>